<name>A0A8S0WNV8_CYCAE</name>
<sequence length="140" mass="15217">MFLRKTSPTLKAVRQSERRKPEIEDTCQPFVVQIKRTDSAHSDARHVLRRASAADSPFEEPLIAPECSETSSAMITPAVQRQAQQGSSIPSVDLVAESSPRSNKEVGVASWSTYIEPATSAFVVHDASCVPLPESPLIEG</sequence>
<keyword evidence="3" id="KW-1185">Reference proteome</keyword>
<comment type="caution">
    <text evidence="2">The sequence shown here is derived from an EMBL/GenBank/DDBJ whole genome shotgun (WGS) entry which is preliminary data.</text>
</comment>
<feature type="region of interest" description="Disordered" evidence="1">
    <location>
        <begin position="78"/>
        <end position="101"/>
    </location>
</feature>
<evidence type="ECO:0000256" key="1">
    <source>
        <dbReference type="SAM" id="MobiDB-lite"/>
    </source>
</evidence>
<dbReference type="Proteomes" id="UP000467700">
    <property type="component" value="Unassembled WGS sequence"/>
</dbReference>
<evidence type="ECO:0000313" key="2">
    <source>
        <dbReference type="EMBL" id="CAA7266937.1"/>
    </source>
</evidence>
<evidence type="ECO:0000313" key="3">
    <source>
        <dbReference type="Proteomes" id="UP000467700"/>
    </source>
</evidence>
<feature type="compositionally biased region" description="Polar residues" evidence="1">
    <location>
        <begin position="78"/>
        <end position="90"/>
    </location>
</feature>
<accession>A0A8S0WNV8</accession>
<reference evidence="2 3" key="1">
    <citation type="submission" date="2020-01" db="EMBL/GenBank/DDBJ databases">
        <authorList>
            <person name="Gupta K D."/>
        </authorList>
    </citation>
    <scope>NUCLEOTIDE SEQUENCE [LARGE SCALE GENOMIC DNA]</scope>
</reference>
<dbReference type="EMBL" id="CACVBS010000057">
    <property type="protein sequence ID" value="CAA7266937.1"/>
    <property type="molecule type" value="Genomic_DNA"/>
</dbReference>
<gene>
    <name evidence="2" type="ORF">AAE3_LOCUS9262</name>
</gene>
<proteinExistence type="predicted"/>
<feature type="region of interest" description="Disordered" evidence="1">
    <location>
        <begin position="1"/>
        <end position="22"/>
    </location>
</feature>
<dbReference type="AlphaFoldDB" id="A0A8S0WNV8"/>
<protein>
    <submittedName>
        <fullName evidence="2">Uncharacterized protein</fullName>
    </submittedName>
</protein>
<organism evidence="2 3">
    <name type="scientific">Cyclocybe aegerita</name>
    <name type="common">Black poplar mushroom</name>
    <name type="synonym">Agrocybe aegerita</name>
    <dbReference type="NCBI Taxonomy" id="1973307"/>
    <lineage>
        <taxon>Eukaryota</taxon>
        <taxon>Fungi</taxon>
        <taxon>Dikarya</taxon>
        <taxon>Basidiomycota</taxon>
        <taxon>Agaricomycotina</taxon>
        <taxon>Agaricomycetes</taxon>
        <taxon>Agaricomycetidae</taxon>
        <taxon>Agaricales</taxon>
        <taxon>Agaricineae</taxon>
        <taxon>Bolbitiaceae</taxon>
        <taxon>Cyclocybe</taxon>
    </lineage>
</organism>